<reference evidence="2 3" key="1">
    <citation type="submission" date="2013-11" db="EMBL/GenBank/DDBJ databases">
        <title>The Damaraland mole rat (Fukomys damarensis) genome and evolution of African mole rats.</title>
        <authorList>
            <person name="Gladyshev V.N."/>
            <person name="Fang X."/>
        </authorList>
    </citation>
    <scope>NUCLEOTIDE SEQUENCE [LARGE SCALE GENOMIC DNA]</scope>
    <source>
        <tissue evidence="2">Liver</tissue>
    </source>
</reference>
<dbReference type="EMBL" id="KN123280">
    <property type="protein sequence ID" value="KFO25957.1"/>
    <property type="molecule type" value="Genomic_DNA"/>
</dbReference>
<gene>
    <name evidence="2" type="ORF">H920_12641</name>
</gene>
<protein>
    <submittedName>
        <fullName evidence="2">Calmodulin-regulated spectrin-associated protein 1</fullName>
    </submittedName>
</protein>
<feature type="compositionally biased region" description="Polar residues" evidence="1">
    <location>
        <begin position="60"/>
        <end position="69"/>
    </location>
</feature>
<organism evidence="2 3">
    <name type="scientific">Fukomys damarensis</name>
    <name type="common">Damaraland mole rat</name>
    <name type="synonym">Cryptomys damarensis</name>
    <dbReference type="NCBI Taxonomy" id="885580"/>
    <lineage>
        <taxon>Eukaryota</taxon>
        <taxon>Metazoa</taxon>
        <taxon>Chordata</taxon>
        <taxon>Craniata</taxon>
        <taxon>Vertebrata</taxon>
        <taxon>Euteleostomi</taxon>
        <taxon>Mammalia</taxon>
        <taxon>Eutheria</taxon>
        <taxon>Euarchontoglires</taxon>
        <taxon>Glires</taxon>
        <taxon>Rodentia</taxon>
        <taxon>Hystricomorpha</taxon>
        <taxon>Bathyergidae</taxon>
        <taxon>Fukomys</taxon>
    </lineage>
</organism>
<evidence type="ECO:0000313" key="2">
    <source>
        <dbReference type="EMBL" id="KFO25957.1"/>
    </source>
</evidence>
<sequence length="292" mass="32822">MIKAVVTRMVGWVESSWQALTLLRGSLLCGSQGASSQSPQGQPPNGFFLHMGRDDEDTEGISSKSPSSQESDHWMFLRQDSDSEVVDIEDSEQDFIGGDLTVIITKYTREMVSVRTRDMAKLHDVDKNKVISAAFLEEEVGEGLAVTKYELSIEKHNQTIITRQQAILKISKQQAQLLMKSPIILTPSSKSSFKDQKDPNIIAEQMGLRKVVGTSMREAGLSSSSKELFPLKKIVLMEELMRNKTSLIEVDQAHLKPWRRTARDEQKAEDELAKKRAAFLLKQQCKAEEAHM</sequence>
<name>A0A091D4I9_FUKDA</name>
<keyword evidence="3" id="KW-1185">Reference proteome</keyword>
<proteinExistence type="predicted"/>
<dbReference type="AlphaFoldDB" id="A0A091D4I9"/>
<evidence type="ECO:0000256" key="1">
    <source>
        <dbReference type="SAM" id="MobiDB-lite"/>
    </source>
</evidence>
<accession>A0A091D4I9</accession>
<feature type="region of interest" description="Disordered" evidence="1">
    <location>
        <begin position="31"/>
        <end position="72"/>
    </location>
</feature>
<evidence type="ECO:0000313" key="3">
    <source>
        <dbReference type="Proteomes" id="UP000028990"/>
    </source>
</evidence>
<feature type="compositionally biased region" description="Low complexity" evidence="1">
    <location>
        <begin position="31"/>
        <end position="46"/>
    </location>
</feature>
<dbReference type="Proteomes" id="UP000028990">
    <property type="component" value="Unassembled WGS sequence"/>
</dbReference>